<keyword evidence="1" id="KW-1133">Transmembrane helix</keyword>
<keyword evidence="3" id="KW-1185">Reference proteome</keyword>
<name>A0ABT2FCN1_9NEIS</name>
<protein>
    <recommendedName>
        <fullName evidence="4">Integral membrane protein</fullName>
    </recommendedName>
</protein>
<gene>
    <name evidence="2" type="ORF">NXS09_05240</name>
</gene>
<dbReference type="EMBL" id="JANUXW010000003">
    <property type="protein sequence ID" value="MCS4533705.1"/>
    <property type="molecule type" value="Genomic_DNA"/>
</dbReference>
<evidence type="ECO:0008006" key="4">
    <source>
        <dbReference type="Google" id="ProtNLM"/>
    </source>
</evidence>
<feature type="transmembrane region" description="Helical" evidence="1">
    <location>
        <begin position="178"/>
        <end position="198"/>
    </location>
</feature>
<organism evidence="2 3">
    <name type="scientific">Neisseria montereyensis</name>
    <dbReference type="NCBI Taxonomy" id="2973938"/>
    <lineage>
        <taxon>Bacteria</taxon>
        <taxon>Pseudomonadati</taxon>
        <taxon>Pseudomonadota</taxon>
        <taxon>Betaproteobacteria</taxon>
        <taxon>Neisseriales</taxon>
        <taxon>Neisseriaceae</taxon>
        <taxon>Neisseria</taxon>
    </lineage>
</organism>
<evidence type="ECO:0000313" key="3">
    <source>
        <dbReference type="Proteomes" id="UP001166947"/>
    </source>
</evidence>
<keyword evidence="1" id="KW-0812">Transmembrane</keyword>
<reference evidence="2" key="2">
    <citation type="journal article" date="2023" name="Curr. Microbiol.">
        <title>Neisseria montereyensis sp. nov., Isolated from Oropharynx of California Sea Lion (Zalophus californianus): Genomic, Phylogenetic, and Phenotypic Study.</title>
        <authorList>
            <person name="Volokhov D.V."/>
            <person name="Zagorodnyaya T.A."/>
            <person name="Furtak V.A."/>
            <person name="Nattanmai G."/>
            <person name="Randall L."/>
            <person name="Jose S."/>
            <person name="Gao Y."/>
            <person name="Gulland F.M."/>
            <person name="Eisenberg T."/>
            <person name="Delmonte P."/>
            <person name="Blom J."/>
            <person name="Mitchell K.K."/>
        </authorList>
    </citation>
    <scope>NUCLEOTIDE SEQUENCE</scope>
    <source>
        <strain evidence="2">CSL10203-ORH2</strain>
    </source>
</reference>
<feature type="transmembrane region" description="Helical" evidence="1">
    <location>
        <begin position="6"/>
        <end position="22"/>
    </location>
</feature>
<comment type="caution">
    <text evidence="2">The sequence shown here is derived from an EMBL/GenBank/DDBJ whole genome shotgun (WGS) entry which is preliminary data.</text>
</comment>
<feature type="transmembrane region" description="Helical" evidence="1">
    <location>
        <begin position="54"/>
        <end position="76"/>
    </location>
</feature>
<proteinExistence type="predicted"/>
<dbReference type="Proteomes" id="UP001166947">
    <property type="component" value="Unassembled WGS sequence"/>
</dbReference>
<dbReference type="RefSeq" id="WP_259291506.1">
    <property type="nucleotide sequence ID" value="NZ_JANUXW010000003.1"/>
</dbReference>
<accession>A0ABT2FCN1</accession>
<evidence type="ECO:0000313" key="2">
    <source>
        <dbReference type="EMBL" id="MCS4533705.1"/>
    </source>
</evidence>
<feature type="transmembrane region" description="Helical" evidence="1">
    <location>
        <begin position="96"/>
        <end position="119"/>
    </location>
</feature>
<evidence type="ECO:0000256" key="1">
    <source>
        <dbReference type="SAM" id="Phobius"/>
    </source>
</evidence>
<feature type="transmembrane region" description="Helical" evidence="1">
    <location>
        <begin position="139"/>
        <end position="158"/>
    </location>
</feature>
<reference evidence="2" key="1">
    <citation type="submission" date="2022-08" db="EMBL/GenBank/DDBJ databases">
        <authorList>
            <person name="Volokhov D.V."/>
            <person name="Furtak V.A."/>
            <person name="Zagorodnyaya T.A."/>
        </authorList>
    </citation>
    <scope>NUCLEOTIDE SEQUENCE</scope>
    <source>
        <strain evidence="2">CSL10203-ORH2</strain>
    </source>
</reference>
<keyword evidence="1" id="KW-0472">Membrane</keyword>
<feature type="transmembrane region" description="Helical" evidence="1">
    <location>
        <begin position="29"/>
        <end position="48"/>
    </location>
</feature>
<sequence>MIPSLDLWFLAVYITVFLVASYRSGEFQWLWGSVLLWVGFSAAGLRLLPGLWGLTHIAPLYIPHFYIALAALFFFVNHWRRSPDKKIWYAVEADSFISLFAVSSILMSVVSFFLLLIIYSRFPSGITPYVLPAFVQMYALEPGGWFVMQGVVMAIFYLHRTMILKEPANYFSSRQLQLGFLLALIFQTAYIVWILLGFRYS</sequence>